<accession>A0ABU0MAR9</accession>
<evidence type="ECO:0000313" key="2">
    <source>
        <dbReference type="Proteomes" id="UP001223743"/>
    </source>
</evidence>
<keyword evidence="2" id="KW-1185">Reference proteome</keyword>
<dbReference type="EMBL" id="JAUSWJ010000001">
    <property type="protein sequence ID" value="MDQ0518049.1"/>
    <property type="molecule type" value="Genomic_DNA"/>
</dbReference>
<evidence type="ECO:0008006" key="3">
    <source>
        <dbReference type="Google" id="ProtNLM"/>
    </source>
</evidence>
<proteinExistence type="predicted"/>
<comment type="caution">
    <text evidence="1">The sequence shown here is derived from an EMBL/GenBank/DDBJ whole genome shotgun (WGS) entry which is preliminary data.</text>
</comment>
<evidence type="ECO:0000313" key="1">
    <source>
        <dbReference type="EMBL" id="MDQ0518049.1"/>
    </source>
</evidence>
<gene>
    <name evidence="1" type="ORF">QO015_003662</name>
</gene>
<protein>
    <recommendedName>
        <fullName evidence="3">DUF3572 family protein</fullName>
    </recommendedName>
</protein>
<dbReference type="InterPro" id="IPR021955">
    <property type="entry name" value="DUF3572"/>
</dbReference>
<reference evidence="1 2" key="1">
    <citation type="submission" date="2023-07" db="EMBL/GenBank/DDBJ databases">
        <title>Genomic Encyclopedia of Type Strains, Phase IV (KMG-IV): sequencing the most valuable type-strain genomes for metagenomic binning, comparative biology and taxonomic classification.</title>
        <authorList>
            <person name="Goeker M."/>
        </authorList>
    </citation>
    <scope>NUCLEOTIDE SEQUENCE [LARGE SCALE GENOMIC DNA]</scope>
    <source>
        <strain evidence="1 2">B1-1</strain>
    </source>
</reference>
<sequence length="89" mass="9661">MTIEGAEALAIRALAFLAGEPEELGRFLALTGIGPEMLRSAAADPGFLAAVLEYFMENEPLLLVFAARENVRPTLIAAARYLLDREILD</sequence>
<name>A0ABU0MAR9_9HYPH</name>
<dbReference type="Pfam" id="PF12096">
    <property type="entry name" value="DUF3572"/>
    <property type="match status" value="1"/>
</dbReference>
<organism evidence="1 2">
    <name type="scientific">Kaistia geumhonensis</name>
    <dbReference type="NCBI Taxonomy" id="410839"/>
    <lineage>
        <taxon>Bacteria</taxon>
        <taxon>Pseudomonadati</taxon>
        <taxon>Pseudomonadota</taxon>
        <taxon>Alphaproteobacteria</taxon>
        <taxon>Hyphomicrobiales</taxon>
        <taxon>Kaistiaceae</taxon>
        <taxon>Kaistia</taxon>
    </lineage>
</organism>
<dbReference type="RefSeq" id="WP_266283470.1">
    <property type="nucleotide sequence ID" value="NZ_JAPKNF010000003.1"/>
</dbReference>
<dbReference type="Proteomes" id="UP001223743">
    <property type="component" value="Unassembled WGS sequence"/>
</dbReference>